<reference evidence="16" key="1">
    <citation type="submission" date="2016-06" db="EMBL/GenBank/DDBJ databases">
        <authorList>
            <person name="Nascimento L."/>
            <person name="Pereira R.V."/>
            <person name="Martins L.F."/>
            <person name="Quaggio R.B."/>
            <person name="Silva A.M."/>
            <person name="Setubal J.C."/>
        </authorList>
    </citation>
    <scope>NUCLEOTIDE SEQUENCE [LARGE SCALE GENOMIC DNA]</scope>
</reference>
<evidence type="ECO:0000256" key="2">
    <source>
        <dbReference type="ARBA" id="ARBA00004651"/>
    </source>
</evidence>
<keyword evidence="12" id="KW-1133">Transmembrane helix</keyword>
<dbReference type="AlphaFoldDB" id="A0A1Y3PU56"/>
<dbReference type="PROSITE" id="PS50885">
    <property type="entry name" value="HAMP"/>
    <property type="match status" value="1"/>
</dbReference>
<dbReference type="Proteomes" id="UP000196475">
    <property type="component" value="Unassembled WGS sequence"/>
</dbReference>
<keyword evidence="9" id="KW-0067">ATP-binding</keyword>
<dbReference type="FunFam" id="3.30.565.10:FF:000006">
    <property type="entry name" value="Sensor histidine kinase WalK"/>
    <property type="match status" value="1"/>
</dbReference>
<dbReference type="SUPFAM" id="SSF47384">
    <property type="entry name" value="Homodimeric domain of signal transducing histidine kinase"/>
    <property type="match status" value="1"/>
</dbReference>
<keyword evidence="5" id="KW-0597">Phosphoprotein</keyword>
<comment type="subcellular location">
    <subcellularLocation>
        <location evidence="2">Cell membrane</location>
        <topology evidence="2">Multi-pass membrane protein</topology>
    </subcellularLocation>
</comment>
<dbReference type="SUPFAM" id="SSF158472">
    <property type="entry name" value="HAMP domain-like"/>
    <property type="match status" value="1"/>
</dbReference>
<dbReference type="CDD" id="cd06225">
    <property type="entry name" value="HAMP"/>
    <property type="match status" value="1"/>
</dbReference>
<dbReference type="InterPro" id="IPR036097">
    <property type="entry name" value="HisK_dim/P_sf"/>
</dbReference>
<evidence type="ECO:0000256" key="9">
    <source>
        <dbReference type="ARBA" id="ARBA00022840"/>
    </source>
</evidence>
<dbReference type="CDD" id="cd00082">
    <property type="entry name" value="HisKA"/>
    <property type="match status" value="1"/>
</dbReference>
<sequence length="354" mass="39781">MKHGLRYRLSLVLLSVVVGTLLLAGTSLMAETHYHFQLYQEQYGMDHNLQGLTFHLEQALLQSMMWTLLGAIVLAVIISLYLAKRLSAPLIEMKKAAEKITRGDLSVRTNVPGNDELSELGKALNHLAEQLQQQEQLRITMTQDIAHDLRTPLATLKSHIQAMLDQIWEPTPARLRSCYEETERLITLVADLEQLTEMDSPHFRLHRKPENLTALIEQSVHIVSAAFLEKGVRLEVKPHPALCLNVDRDRLIQILVNVLSNSLKFTPEGGRVEIQVKDENGSVLITVQDTGPGIAPEDLPYVFERFYRADKSRNRKWGGSGIGLTIVKKLVDAHGGSVWIESDNGTKVSIRLPK</sequence>
<evidence type="ECO:0000256" key="6">
    <source>
        <dbReference type="ARBA" id="ARBA00022679"/>
    </source>
</evidence>
<dbReference type="InterPro" id="IPR005467">
    <property type="entry name" value="His_kinase_dom"/>
</dbReference>
<feature type="domain" description="HAMP" evidence="14">
    <location>
        <begin position="84"/>
        <end position="136"/>
    </location>
</feature>
<evidence type="ECO:0000256" key="3">
    <source>
        <dbReference type="ARBA" id="ARBA00012438"/>
    </source>
</evidence>
<dbReference type="GO" id="GO:0000155">
    <property type="term" value="F:phosphorelay sensor kinase activity"/>
    <property type="evidence" value="ECO:0007669"/>
    <property type="project" value="InterPro"/>
</dbReference>
<keyword evidence="4" id="KW-1003">Cell membrane</keyword>
<evidence type="ECO:0000256" key="4">
    <source>
        <dbReference type="ARBA" id="ARBA00022475"/>
    </source>
</evidence>
<evidence type="ECO:0000259" key="14">
    <source>
        <dbReference type="PROSITE" id="PS50885"/>
    </source>
</evidence>
<dbReference type="PRINTS" id="PR00344">
    <property type="entry name" value="BCTRLSENSOR"/>
</dbReference>
<evidence type="ECO:0000259" key="13">
    <source>
        <dbReference type="PROSITE" id="PS50109"/>
    </source>
</evidence>
<dbReference type="PANTHER" id="PTHR45453">
    <property type="entry name" value="PHOSPHATE REGULON SENSOR PROTEIN PHOR"/>
    <property type="match status" value="1"/>
</dbReference>
<keyword evidence="8 15" id="KW-0418">Kinase</keyword>
<keyword evidence="11 12" id="KW-0472">Membrane</keyword>
<dbReference type="EC" id="2.7.13.3" evidence="3"/>
<comment type="catalytic activity">
    <reaction evidence="1">
        <text>ATP + protein L-histidine = ADP + protein N-phospho-L-histidine.</text>
        <dbReference type="EC" id="2.7.13.3"/>
    </reaction>
</comment>
<evidence type="ECO:0000256" key="1">
    <source>
        <dbReference type="ARBA" id="ARBA00000085"/>
    </source>
</evidence>
<dbReference type="Pfam" id="PF00512">
    <property type="entry name" value="HisKA"/>
    <property type="match status" value="1"/>
</dbReference>
<dbReference type="SMART" id="SM00387">
    <property type="entry name" value="HATPase_c"/>
    <property type="match status" value="1"/>
</dbReference>
<feature type="transmembrane region" description="Helical" evidence="12">
    <location>
        <begin position="64"/>
        <end position="83"/>
    </location>
</feature>
<evidence type="ECO:0000313" key="15">
    <source>
        <dbReference type="EMBL" id="OUM87869.1"/>
    </source>
</evidence>
<proteinExistence type="predicted"/>
<dbReference type="EMBL" id="LZRT01000068">
    <property type="protein sequence ID" value="OUM87869.1"/>
    <property type="molecule type" value="Genomic_DNA"/>
</dbReference>
<dbReference type="PROSITE" id="PS50109">
    <property type="entry name" value="HIS_KIN"/>
    <property type="match status" value="1"/>
</dbReference>
<dbReference type="InterPro" id="IPR003660">
    <property type="entry name" value="HAMP_dom"/>
</dbReference>
<dbReference type="GO" id="GO:0016036">
    <property type="term" value="P:cellular response to phosphate starvation"/>
    <property type="evidence" value="ECO:0007669"/>
    <property type="project" value="TreeGrafter"/>
</dbReference>
<evidence type="ECO:0000313" key="16">
    <source>
        <dbReference type="Proteomes" id="UP000196475"/>
    </source>
</evidence>
<dbReference type="GO" id="GO:0004721">
    <property type="term" value="F:phosphoprotein phosphatase activity"/>
    <property type="evidence" value="ECO:0007669"/>
    <property type="project" value="TreeGrafter"/>
</dbReference>
<evidence type="ECO:0000256" key="7">
    <source>
        <dbReference type="ARBA" id="ARBA00022741"/>
    </source>
</evidence>
<dbReference type="SMART" id="SM00304">
    <property type="entry name" value="HAMP"/>
    <property type="match status" value="1"/>
</dbReference>
<dbReference type="GO" id="GO:0005524">
    <property type="term" value="F:ATP binding"/>
    <property type="evidence" value="ECO:0007669"/>
    <property type="project" value="UniProtKB-KW"/>
</dbReference>
<dbReference type="CDD" id="cd00075">
    <property type="entry name" value="HATPase"/>
    <property type="match status" value="1"/>
</dbReference>
<comment type="caution">
    <text evidence="15">The sequence shown here is derived from an EMBL/GenBank/DDBJ whole genome shotgun (WGS) entry which is preliminary data.</text>
</comment>
<feature type="domain" description="Histidine kinase" evidence="13">
    <location>
        <begin position="144"/>
        <end position="354"/>
    </location>
</feature>
<dbReference type="Pfam" id="PF00672">
    <property type="entry name" value="HAMP"/>
    <property type="match status" value="1"/>
</dbReference>
<dbReference type="Gene3D" id="3.30.565.10">
    <property type="entry name" value="Histidine kinase-like ATPase, C-terminal domain"/>
    <property type="match status" value="1"/>
</dbReference>
<evidence type="ECO:0000256" key="12">
    <source>
        <dbReference type="SAM" id="Phobius"/>
    </source>
</evidence>
<evidence type="ECO:0000256" key="10">
    <source>
        <dbReference type="ARBA" id="ARBA00023012"/>
    </source>
</evidence>
<dbReference type="InterPro" id="IPR050351">
    <property type="entry name" value="BphY/WalK/GraS-like"/>
</dbReference>
<dbReference type="InterPro" id="IPR003661">
    <property type="entry name" value="HisK_dim/P_dom"/>
</dbReference>
<dbReference type="InterPro" id="IPR004358">
    <property type="entry name" value="Sig_transdc_His_kin-like_C"/>
</dbReference>
<evidence type="ECO:0000256" key="11">
    <source>
        <dbReference type="ARBA" id="ARBA00023136"/>
    </source>
</evidence>
<keyword evidence="12" id="KW-0812">Transmembrane</keyword>
<name>A0A1Y3PU56_9BACI</name>
<protein>
    <recommendedName>
        <fullName evidence="3">histidine kinase</fullName>
        <ecNumber evidence="3">2.7.13.3</ecNumber>
    </recommendedName>
</protein>
<keyword evidence="6" id="KW-0808">Transferase</keyword>
<evidence type="ECO:0000256" key="5">
    <source>
        <dbReference type="ARBA" id="ARBA00022553"/>
    </source>
</evidence>
<keyword evidence="7" id="KW-0547">Nucleotide-binding</keyword>
<gene>
    <name evidence="15" type="ORF">BAA01_12005</name>
</gene>
<dbReference type="Pfam" id="PF02518">
    <property type="entry name" value="HATPase_c"/>
    <property type="match status" value="1"/>
</dbReference>
<dbReference type="Gene3D" id="6.10.340.10">
    <property type="match status" value="1"/>
</dbReference>
<dbReference type="SMART" id="SM00388">
    <property type="entry name" value="HisKA"/>
    <property type="match status" value="1"/>
</dbReference>
<organism evidence="15 16">
    <name type="scientific">Bacillus thermozeamaize</name>
    <dbReference type="NCBI Taxonomy" id="230954"/>
    <lineage>
        <taxon>Bacteria</taxon>
        <taxon>Bacillati</taxon>
        <taxon>Bacillota</taxon>
        <taxon>Bacilli</taxon>
        <taxon>Bacillales</taxon>
        <taxon>Bacillaceae</taxon>
        <taxon>Bacillus</taxon>
    </lineage>
</organism>
<dbReference type="GO" id="GO:0005886">
    <property type="term" value="C:plasma membrane"/>
    <property type="evidence" value="ECO:0007669"/>
    <property type="project" value="UniProtKB-SubCell"/>
</dbReference>
<keyword evidence="10" id="KW-0902">Two-component regulatory system</keyword>
<dbReference type="Gene3D" id="1.10.287.130">
    <property type="match status" value="1"/>
</dbReference>
<accession>A0A1Y3PU56</accession>
<dbReference type="SUPFAM" id="SSF55874">
    <property type="entry name" value="ATPase domain of HSP90 chaperone/DNA topoisomerase II/histidine kinase"/>
    <property type="match status" value="1"/>
</dbReference>
<dbReference type="InterPro" id="IPR003594">
    <property type="entry name" value="HATPase_dom"/>
</dbReference>
<evidence type="ECO:0000256" key="8">
    <source>
        <dbReference type="ARBA" id="ARBA00022777"/>
    </source>
</evidence>
<dbReference type="PANTHER" id="PTHR45453:SF1">
    <property type="entry name" value="PHOSPHATE REGULON SENSOR PROTEIN PHOR"/>
    <property type="match status" value="1"/>
</dbReference>
<dbReference type="InterPro" id="IPR036890">
    <property type="entry name" value="HATPase_C_sf"/>
</dbReference>